<organism evidence="2 3">
    <name type="scientific">Actinoallomurus vinaceus</name>
    <dbReference type="NCBI Taxonomy" id="1080074"/>
    <lineage>
        <taxon>Bacteria</taxon>
        <taxon>Bacillati</taxon>
        <taxon>Actinomycetota</taxon>
        <taxon>Actinomycetes</taxon>
        <taxon>Streptosporangiales</taxon>
        <taxon>Thermomonosporaceae</taxon>
        <taxon>Actinoallomurus</taxon>
    </lineage>
</organism>
<keyword evidence="3" id="KW-1185">Reference proteome</keyword>
<feature type="transmembrane region" description="Helical" evidence="1">
    <location>
        <begin position="12"/>
        <end position="32"/>
    </location>
</feature>
<dbReference type="Proteomes" id="UP001501442">
    <property type="component" value="Unassembled WGS sequence"/>
</dbReference>
<keyword evidence="1" id="KW-1133">Transmembrane helix</keyword>
<feature type="transmembrane region" description="Helical" evidence="1">
    <location>
        <begin position="38"/>
        <end position="56"/>
    </location>
</feature>
<name>A0ABP8U8T4_9ACTN</name>
<evidence type="ECO:0000313" key="3">
    <source>
        <dbReference type="Proteomes" id="UP001501442"/>
    </source>
</evidence>
<dbReference type="EMBL" id="BAABHK010000003">
    <property type="protein sequence ID" value="GAA4624576.1"/>
    <property type="molecule type" value="Genomic_DNA"/>
</dbReference>
<feature type="transmembrane region" description="Helical" evidence="1">
    <location>
        <begin position="63"/>
        <end position="87"/>
    </location>
</feature>
<proteinExistence type="predicted"/>
<keyword evidence="1" id="KW-0812">Transmembrane</keyword>
<protein>
    <recommendedName>
        <fullName evidence="4">DUF4131 domain-containing protein</fullName>
    </recommendedName>
</protein>
<gene>
    <name evidence="2" type="ORF">GCM10023196_025270</name>
</gene>
<evidence type="ECO:0000256" key="1">
    <source>
        <dbReference type="SAM" id="Phobius"/>
    </source>
</evidence>
<evidence type="ECO:0000313" key="2">
    <source>
        <dbReference type="EMBL" id="GAA4624576.1"/>
    </source>
</evidence>
<reference evidence="3" key="1">
    <citation type="journal article" date="2019" name="Int. J. Syst. Evol. Microbiol.">
        <title>The Global Catalogue of Microorganisms (GCM) 10K type strain sequencing project: providing services to taxonomists for standard genome sequencing and annotation.</title>
        <authorList>
            <consortium name="The Broad Institute Genomics Platform"/>
            <consortium name="The Broad Institute Genome Sequencing Center for Infectious Disease"/>
            <person name="Wu L."/>
            <person name="Ma J."/>
        </authorList>
    </citation>
    <scope>NUCLEOTIDE SEQUENCE [LARGE SCALE GENOMIC DNA]</scope>
    <source>
        <strain evidence="3">JCM 17939</strain>
    </source>
</reference>
<dbReference type="RefSeq" id="WP_345430916.1">
    <property type="nucleotide sequence ID" value="NZ_BAABHK010000003.1"/>
</dbReference>
<evidence type="ECO:0008006" key="4">
    <source>
        <dbReference type="Google" id="ProtNLM"/>
    </source>
</evidence>
<comment type="caution">
    <text evidence="2">The sequence shown here is derived from an EMBL/GenBank/DDBJ whole genome shotgun (WGS) entry which is preliminary data.</text>
</comment>
<keyword evidence="1" id="KW-0472">Membrane</keyword>
<sequence>MRERDHGVRAYLARIGPVIGAYVSTLLVVFLILHSWFLVLLVASVAYLITTAVLVARKLRLAALTALGCTLLSFVAFLAAAVSAIRWTGKELAEAKSCTATVLDVDDGHRRTRGTYDVKVRVEPQGGSAHNETLTADIKPLRLSRIAAGENRYACKESRKRSWKIKIYWDSPAK</sequence>
<accession>A0ABP8U8T4</accession>